<dbReference type="SUPFAM" id="SSF48452">
    <property type="entry name" value="TPR-like"/>
    <property type="match status" value="1"/>
</dbReference>
<evidence type="ECO:0008006" key="4">
    <source>
        <dbReference type="Google" id="ProtNLM"/>
    </source>
</evidence>
<keyword evidence="3" id="KW-1185">Reference proteome</keyword>
<accession>A0ABU7JIK7</accession>
<sequence length="169" mass="17890">MKAKLSLIVQPVAALLLACNAGLVSASDHYQMAIVEATPGASAIQQGDAAKGLSTLHSSKADGDVFARTMALCVANTQLADISVASSACTRAITLARSQAQASAAERREMQALALSNRGVMHWVAQDLAKAQQDFQRAAKLSDSELVQHNLQQFSYRLQGLNQKLALAQ</sequence>
<reference evidence="2 3" key="1">
    <citation type="submission" date="2023-06" db="EMBL/GenBank/DDBJ databases">
        <title>Alkalimonas sp., MEB004 an alkaliphilic bacterium isolated from Lonar Lake, India.</title>
        <authorList>
            <person name="Joshi A."/>
            <person name="Thite S."/>
        </authorList>
    </citation>
    <scope>NUCLEOTIDE SEQUENCE [LARGE SCALE GENOMIC DNA]</scope>
    <source>
        <strain evidence="2 3">MEB004</strain>
    </source>
</reference>
<evidence type="ECO:0000313" key="2">
    <source>
        <dbReference type="EMBL" id="MEE2025509.1"/>
    </source>
</evidence>
<dbReference type="EMBL" id="JAUGZK010000013">
    <property type="protein sequence ID" value="MEE2025509.1"/>
    <property type="molecule type" value="Genomic_DNA"/>
</dbReference>
<keyword evidence="1" id="KW-0732">Signal</keyword>
<comment type="caution">
    <text evidence="2">The sequence shown here is derived from an EMBL/GenBank/DDBJ whole genome shotgun (WGS) entry which is preliminary data.</text>
</comment>
<feature type="chain" id="PRO_5045648332" description="Tetratricopeptide repeat-containing protein" evidence="1">
    <location>
        <begin position="27"/>
        <end position="169"/>
    </location>
</feature>
<dbReference type="RefSeq" id="WP_330088819.1">
    <property type="nucleotide sequence ID" value="NZ_JAUGZK010000013.1"/>
</dbReference>
<feature type="signal peptide" evidence="1">
    <location>
        <begin position="1"/>
        <end position="26"/>
    </location>
</feature>
<dbReference type="Proteomes" id="UP001339167">
    <property type="component" value="Unassembled WGS sequence"/>
</dbReference>
<name>A0ABU7JIK7_9GAMM</name>
<dbReference type="PROSITE" id="PS51257">
    <property type="entry name" value="PROKAR_LIPOPROTEIN"/>
    <property type="match status" value="1"/>
</dbReference>
<dbReference type="Gene3D" id="1.25.40.10">
    <property type="entry name" value="Tetratricopeptide repeat domain"/>
    <property type="match status" value="1"/>
</dbReference>
<evidence type="ECO:0000313" key="3">
    <source>
        <dbReference type="Proteomes" id="UP001339167"/>
    </source>
</evidence>
<proteinExistence type="predicted"/>
<dbReference type="InterPro" id="IPR011990">
    <property type="entry name" value="TPR-like_helical_dom_sf"/>
</dbReference>
<protein>
    <recommendedName>
        <fullName evidence="4">Tetratricopeptide repeat-containing protein</fullName>
    </recommendedName>
</protein>
<evidence type="ECO:0000256" key="1">
    <source>
        <dbReference type="SAM" id="SignalP"/>
    </source>
</evidence>
<organism evidence="2 3">
    <name type="scientific">Alkalimonas mucilaginosa</name>
    <dbReference type="NCBI Taxonomy" id="3057676"/>
    <lineage>
        <taxon>Bacteria</taxon>
        <taxon>Pseudomonadati</taxon>
        <taxon>Pseudomonadota</taxon>
        <taxon>Gammaproteobacteria</taxon>
        <taxon>Alkalimonas</taxon>
    </lineage>
</organism>
<gene>
    <name evidence="2" type="ORF">QWF21_14825</name>
</gene>